<comment type="similarity">
    <text evidence="2">Belongs to the SLC35F solute transporter family.</text>
</comment>
<evidence type="ECO:0000313" key="8">
    <source>
        <dbReference type="EMBL" id="CAI9968327.1"/>
    </source>
</evidence>
<keyword evidence="3" id="KW-0813">Transport</keyword>
<feature type="transmembrane region" description="Helical" evidence="7">
    <location>
        <begin position="31"/>
        <end position="53"/>
    </location>
</feature>
<comment type="subcellular location">
    <subcellularLocation>
        <location evidence="1">Membrane</location>
        <topology evidence="1">Multi-pass membrane protein</topology>
    </subcellularLocation>
</comment>
<feature type="transmembrane region" description="Helical" evidence="7">
    <location>
        <begin position="65"/>
        <end position="85"/>
    </location>
</feature>
<feature type="transmembrane region" description="Helical" evidence="7">
    <location>
        <begin position="267"/>
        <end position="286"/>
    </location>
</feature>
<evidence type="ECO:0000313" key="9">
    <source>
        <dbReference type="EMBL" id="CAL6041945.1"/>
    </source>
</evidence>
<dbReference type="InterPro" id="IPR009262">
    <property type="entry name" value="SLC35_F1/F2/F6"/>
</dbReference>
<evidence type="ECO:0000256" key="4">
    <source>
        <dbReference type="ARBA" id="ARBA00022692"/>
    </source>
</evidence>
<protein>
    <submittedName>
        <fullName evidence="8">Carboxylate/amino acid/amine transporter family protein</fullName>
    </submittedName>
    <submittedName>
        <fullName evidence="9">Carboxylate/amino_acid/amine transporter family protein</fullName>
    </submittedName>
</protein>
<keyword evidence="10" id="KW-1185">Reference proteome</keyword>
<dbReference type="SUPFAM" id="SSF103481">
    <property type="entry name" value="Multidrug resistance efflux transporter EmrE"/>
    <property type="match status" value="1"/>
</dbReference>
<feature type="transmembrane region" description="Helical" evidence="7">
    <location>
        <begin position="91"/>
        <end position="113"/>
    </location>
</feature>
<evidence type="ECO:0000256" key="6">
    <source>
        <dbReference type="ARBA" id="ARBA00023136"/>
    </source>
</evidence>
<dbReference type="Pfam" id="PF06027">
    <property type="entry name" value="SLC35F"/>
    <property type="match status" value="1"/>
</dbReference>
<dbReference type="PANTHER" id="PTHR14233">
    <property type="entry name" value="DUF914-RELATED"/>
    <property type="match status" value="1"/>
</dbReference>
<dbReference type="Proteomes" id="UP001642409">
    <property type="component" value="Unassembled WGS sequence"/>
</dbReference>
<feature type="transmembrane region" description="Helical" evidence="7">
    <location>
        <begin position="212"/>
        <end position="233"/>
    </location>
</feature>
<dbReference type="InterPro" id="IPR037185">
    <property type="entry name" value="EmrE-like"/>
</dbReference>
<evidence type="ECO:0000256" key="3">
    <source>
        <dbReference type="ARBA" id="ARBA00022448"/>
    </source>
</evidence>
<dbReference type="PANTHER" id="PTHR14233:SF4">
    <property type="entry name" value="SOLUTE CARRIER FAMILY 35 MEMBER F2"/>
    <property type="match status" value="1"/>
</dbReference>
<evidence type="ECO:0000256" key="5">
    <source>
        <dbReference type="ARBA" id="ARBA00022989"/>
    </source>
</evidence>
<dbReference type="InterPro" id="IPR052221">
    <property type="entry name" value="SLC35F_Transporter"/>
</dbReference>
<evidence type="ECO:0000256" key="2">
    <source>
        <dbReference type="ARBA" id="ARBA00007863"/>
    </source>
</evidence>
<organism evidence="8">
    <name type="scientific">Hexamita inflata</name>
    <dbReference type="NCBI Taxonomy" id="28002"/>
    <lineage>
        <taxon>Eukaryota</taxon>
        <taxon>Metamonada</taxon>
        <taxon>Diplomonadida</taxon>
        <taxon>Hexamitidae</taxon>
        <taxon>Hexamitinae</taxon>
        <taxon>Hexamita</taxon>
    </lineage>
</organism>
<comment type="caution">
    <text evidence="8">The sequence shown here is derived from an EMBL/GenBank/DDBJ whole genome shotgun (WGS) entry which is preliminary data.</text>
</comment>
<feature type="transmembrane region" description="Helical" evidence="7">
    <location>
        <begin position="149"/>
        <end position="169"/>
    </location>
</feature>
<reference evidence="9 10" key="2">
    <citation type="submission" date="2024-07" db="EMBL/GenBank/DDBJ databases">
        <authorList>
            <person name="Akdeniz Z."/>
        </authorList>
    </citation>
    <scope>NUCLEOTIDE SEQUENCE [LARGE SCALE GENOMIC DNA]</scope>
</reference>
<dbReference type="AlphaFoldDB" id="A0AA86R8M7"/>
<dbReference type="EMBL" id="CAXDID020000152">
    <property type="protein sequence ID" value="CAL6041945.1"/>
    <property type="molecule type" value="Genomic_DNA"/>
</dbReference>
<evidence type="ECO:0000313" key="10">
    <source>
        <dbReference type="Proteomes" id="UP001642409"/>
    </source>
</evidence>
<keyword evidence="4 7" id="KW-0812">Transmembrane</keyword>
<name>A0AA86R8M7_9EUKA</name>
<evidence type="ECO:0000256" key="7">
    <source>
        <dbReference type="SAM" id="Phobius"/>
    </source>
</evidence>
<dbReference type="EMBL" id="CATOUU010001035">
    <property type="protein sequence ID" value="CAI9968327.1"/>
    <property type="molecule type" value="Genomic_DNA"/>
</dbReference>
<dbReference type="GO" id="GO:0016020">
    <property type="term" value="C:membrane"/>
    <property type="evidence" value="ECO:0007669"/>
    <property type="project" value="UniProtKB-SubCell"/>
</dbReference>
<keyword evidence="6 7" id="KW-0472">Membrane</keyword>
<evidence type="ECO:0000256" key="1">
    <source>
        <dbReference type="ARBA" id="ARBA00004141"/>
    </source>
</evidence>
<reference evidence="8" key="1">
    <citation type="submission" date="2023-06" db="EMBL/GenBank/DDBJ databases">
        <authorList>
            <person name="Kurt Z."/>
        </authorList>
    </citation>
    <scope>NUCLEOTIDE SEQUENCE</scope>
</reference>
<accession>A0AA86R8M7</accession>
<feature type="transmembrane region" description="Helical" evidence="7">
    <location>
        <begin position="240"/>
        <end position="261"/>
    </location>
</feature>
<feature type="transmembrane region" description="Helical" evidence="7">
    <location>
        <begin position="125"/>
        <end position="143"/>
    </location>
</feature>
<dbReference type="GO" id="GO:0022857">
    <property type="term" value="F:transmembrane transporter activity"/>
    <property type="evidence" value="ECO:0007669"/>
    <property type="project" value="InterPro"/>
</dbReference>
<gene>
    <name evidence="9" type="ORF">HINF_LOCUS39355</name>
    <name evidence="8" type="ORF">HINF_LOCUS55972</name>
</gene>
<feature type="transmembrane region" description="Helical" evidence="7">
    <location>
        <begin position="181"/>
        <end position="200"/>
    </location>
</feature>
<keyword evidence="5 7" id="KW-1133">Transmembrane helix</keyword>
<sequence>MQGIKLLIFSQVLCISSSASGIILQIINTTYATNLPFTVGLALYLFQLCTLLVKQKRQKVQMKKMLQIFSLGFLDCINNSCNALAFKYSDVASITLILSLLSPFSIIFGSLILKAKYNFKQISCAFVTCCFAIIFTLIDAQSSQNKDKWIGNLLASACALGMALESTINQRLSQDIPTLQYASMLAVGGFSFSLILTSIFEFKHYVTVPYESFCLMLPTAMLALLTQFMMIYITQRASAVNCNISILCGNFYTFLASIFIFRTGFNFLQAFPAIGIIISVALYFVVDAEQQELSQKVQVIEEDIESGIAQYTDE</sequence>
<proteinExistence type="inferred from homology"/>